<evidence type="ECO:0000313" key="2">
    <source>
        <dbReference type="EMBL" id="MBB5065082.1"/>
    </source>
</evidence>
<dbReference type="EMBL" id="JACHIO010000014">
    <property type="protein sequence ID" value="MBB5065082.1"/>
    <property type="molecule type" value="Genomic_DNA"/>
</dbReference>
<dbReference type="Gene3D" id="3.40.50.300">
    <property type="entry name" value="P-loop containing nucleotide triphosphate hydrolases"/>
    <property type="match status" value="1"/>
</dbReference>
<dbReference type="InterPro" id="IPR050678">
    <property type="entry name" value="DNA_Partitioning_ATPase"/>
</dbReference>
<proteinExistence type="predicted"/>
<evidence type="ECO:0000259" key="1">
    <source>
        <dbReference type="Pfam" id="PF13614"/>
    </source>
</evidence>
<dbReference type="AlphaFoldDB" id="A0A7W7ZSR2"/>
<dbReference type="PANTHER" id="PTHR13696:SF52">
    <property type="entry name" value="PARA FAMILY PROTEIN CT_582"/>
    <property type="match status" value="1"/>
</dbReference>
<dbReference type="Pfam" id="PF13614">
    <property type="entry name" value="AAA_31"/>
    <property type="match status" value="1"/>
</dbReference>
<dbReference type="PRINTS" id="PR00091">
    <property type="entry name" value="NITROGNASEII"/>
</dbReference>
<gene>
    <name evidence="2" type="ORF">HDF15_003445</name>
</gene>
<dbReference type="PANTHER" id="PTHR13696">
    <property type="entry name" value="P-LOOP CONTAINING NUCLEOSIDE TRIPHOSPHATE HYDROLASE"/>
    <property type="match status" value="1"/>
</dbReference>
<name>A0A7W7ZSR2_9BACT</name>
<dbReference type="RefSeq" id="WP_184257499.1">
    <property type="nucleotide sequence ID" value="NZ_JACHIO010000014.1"/>
</dbReference>
<dbReference type="Proteomes" id="UP000584867">
    <property type="component" value="Unassembled WGS sequence"/>
</dbReference>
<organism evidence="2 3">
    <name type="scientific">Granulicella mallensis</name>
    <dbReference type="NCBI Taxonomy" id="940614"/>
    <lineage>
        <taxon>Bacteria</taxon>
        <taxon>Pseudomonadati</taxon>
        <taxon>Acidobacteriota</taxon>
        <taxon>Terriglobia</taxon>
        <taxon>Terriglobales</taxon>
        <taxon>Acidobacteriaceae</taxon>
        <taxon>Granulicella</taxon>
    </lineage>
</organism>
<dbReference type="InterPro" id="IPR025669">
    <property type="entry name" value="AAA_dom"/>
</dbReference>
<feature type="domain" description="AAA" evidence="1">
    <location>
        <begin position="17"/>
        <end position="191"/>
    </location>
</feature>
<dbReference type="InterPro" id="IPR027417">
    <property type="entry name" value="P-loop_NTPase"/>
</dbReference>
<sequence length="299" mass="32990">MPTETENPKEATEKKLTKVIAIVNQKGGVGKTTTAINLAASFALEGVRTLLIDCDPQANTTGGLGLPRDDERASIYDVLVGETEAKEAILPTELENLSLIPGTKNMIGANLELVAAERREFRLRDALEPIRSDYTFILLDCPPALDLLTLNALVASDGLLVPMQAEYFALEGISELMSTLDRVADAFNSGLALEGVLLTMFDDRTNLSQQVHNNLKEFFTDKLYTTFIPRNIRLAEAPSHGKPAVTYDPRSRGAEAYRELALEVLKRNNIKLSKKPRPAHNFSTLESIGESKGYWPFRK</sequence>
<protein>
    <submittedName>
        <fullName evidence="2">Chromosome partitioning protein</fullName>
    </submittedName>
</protein>
<dbReference type="SUPFAM" id="SSF52540">
    <property type="entry name" value="P-loop containing nucleoside triphosphate hydrolases"/>
    <property type="match status" value="1"/>
</dbReference>
<reference evidence="2 3" key="1">
    <citation type="submission" date="2020-08" db="EMBL/GenBank/DDBJ databases">
        <title>Genomic Encyclopedia of Type Strains, Phase IV (KMG-V): Genome sequencing to study the core and pangenomes of soil and plant-associated prokaryotes.</title>
        <authorList>
            <person name="Whitman W."/>
        </authorList>
    </citation>
    <scope>NUCLEOTIDE SEQUENCE [LARGE SCALE GENOMIC DNA]</scope>
    <source>
        <strain evidence="2 3">X5P3</strain>
    </source>
</reference>
<evidence type="ECO:0000313" key="3">
    <source>
        <dbReference type="Proteomes" id="UP000584867"/>
    </source>
</evidence>
<accession>A0A7W7ZSR2</accession>
<dbReference type="CDD" id="cd02042">
    <property type="entry name" value="ParAB_family"/>
    <property type="match status" value="1"/>
</dbReference>
<dbReference type="FunFam" id="3.40.50.300:FF:000285">
    <property type="entry name" value="Sporulation initiation inhibitor Soj"/>
    <property type="match status" value="1"/>
</dbReference>
<comment type="caution">
    <text evidence="2">The sequence shown here is derived from an EMBL/GenBank/DDBJ whole genome shotgun (WGS) entry which is preliminary data.</text>
</comment>